<comment type="caution">
    <text evidence="1">The sequence shown here is derived from an EMBL/GenBank/DDBJ whole genome shotgun (WGS) entry which is preliminary data.</text>
</comment>
<feature type="non-terminal residue" evidence="1">
    <location>
        <position position="1"/>
    </location>
</feature>
<dbReference type="EMBL" id="RYZI01000190">
    <property type="protein sequence ID" value="RWA08647.1"/>
    <property type="molecule type" value="Genomic_DNA"/>
</dbReference>
<accession>A0A439D2Z1</accession>
<name>A0A439D2Z1_9PEZI</name>
<proteinExistence type="predicted"/>
<dbReference type="STRING" id="363999.A0A439D2Z1"/>
<sequence>YSFVVSNLGVLDGGGGDAESWGIAHSVFAISAEVVGAAFQVSPISVKGGALCVSCSWQDCVVDAGLAGAVVADLDLWLRFLGKP</sequence>
<evidence type="ECO:0000313" key="1">
    <source>
        <dbReference type="EMBL" id="RWA08647.1"/>
    </source>
</evidence>
<dbReference type="Proteomes" id="UP000286045">
    <property type="component" value="Unassembled WGS sequence"/>
</dbReference>
<dbReference type="AlphaFoldDB" id="A0A439D2Z1"/>
<reference evidence="1 2" key="1">
    <citation type="submission" date="2018-12" db="EMBL/GenBank/DDBJ databases">
        <title>Draft genome sequence of Xylaria grammica IHI A82.</title>
        <authorList>
            <person name="Buettner E."/>
            <person name="Kellner H."/>
        </authorList>
    </citation>
    <scope>NUCLEOTIDE SEQUENCE [LARGE SCALE GENOMIC DNA]</scope>
    <source>
        <strain evidence="1 2">IHI A82</strain>
    </source>
</reference>
<gene>
    <name evidence="1" type="ORF">EKO27_g6458</name>
</gene>
<protein>
    <submittedName>
        <fullName evidence="1">Uncharacterized protein</fullName>
    </submittedName>
</protein>
<keyword evidence="2" id="KW-1185">Reference proteome</keyword>
<organism evidence="1 2">
    <name type="scientific">Xylaria grammica</name>
    <dbReference type="NCBI Taxonomy" id="363999"/>
    <lineage>
        <taxon>Eukaryota</taxon>
        <taxon>Fungi</taxon>
        <taxon>Dikarya</taxon>
        <taxon>Ascomycota</taxon>
        <taxon>Pezizomycotina</taxon>
        <taxon>Sordariomycetes</taxon>
        <taxon>Xylariomycetidae</taxon>
        <taxon>Xylariales</taxon>
        <taxon>Xylariaceae</taxon>
        <taxon>Xylaria</taxon>
    </lineage>
</organism>
<evidence type="ECO:0000313" key="2">
    <source>
        <dbReference type="Proteomes" id="UP000286045"/>
    </source>
</evidence>